<feature type="transmembrane region" description="Helical" evidence="5">
    <location>
        <begin position="156"/>
        <end position="177"/>
    </location>
</feature>
<dbReference type="InterPro" id="IPR011701">
    <property type="entry name" value="MFS"/>
</dbReference>
<dbReference type="InterPro" id="IPR049680">
    <property type="entry name" value="FLVCR1-2_SLC49-like"/>
</dbReference>
<dbReference type="GeneID" id="100210462"/>
<feature type="transmembrane region" description="Helical" evidence="5">
    <location>
        <begin position="115"/>
        <end position="135"/>
    </location>
</feature>
<gene>
    <name evidence="8" type="primary">LOC100210462</name>
</gene>
<feature type="transmembrane region" description="Helical" evidence="5">
    <location>
        <begin position="307"/>
        <end position="325"/>
    </location>
</feature>
<dbReference type="Proteomes" id="UP001652625">
    <property type="component" value="Chromosome 11"/>
</dbReference>
<dbReference type="InterPro" id="IPR036259">
    <property type="entry name" value="MFS_trans_sf"/>
</dbReference>
<dbReference type="PANTHER" id="PTHR10924:SF6">
    <property type="entry name" value="SOLUTE CARRIER FAMILY 49 MEMBER A3"/>
    <property type="match status" value="1"/>
</dbReference>
<evidence type="ECO:0000256" key="2">
    <source>
        <dbReference type="ARBA" id="ARBA00022692"/>
    </source>
</evidence>
<feature type="transmembrane region" description="Helical" evidence="5">
    <location>
        <begin position="88"/>
        <end position="109"/>
    </location>
</feature>
<organism evidence="7 8">
    <name type="scientific">Hydra vulgaris</name>
    <name type="common">Hydra</name>
    <name type="synonym">Hydra attenuata</name>
    <dbReference type="NCBI Taxonomy" id="6087"/>
    <lineage>
        <taxon>Eukaryota</taxon>
        <taxon>Metazoa</taxon>
        <taxon>Cnidaria</taxon>
        <taxon>Hydrozoa</taxon>
        <taxon>Hydroidolina</taxon>
        <taxon>Anthoathecata</taxon>
        <taxon>Aplanulata</taxon>
        <taxon>Hydridae</taxon>
        <taxon>Hydra</taxon>
    </lineage>
</organism>
<keyword evidence="2 5" id="KW-0812">Transmembrane</keyword>
<evidence type="ECO:0000313" key="7">
    <source>
        <dbReference type="Proteomes" id="UP001652625"/>
    </source>
</evidence>
<dbReference type="CDD" id="cd17399">
    <property type="entry name" value="MFS_MFSD7"/>
    <property type="match status" value="1"/>
</dbReference>
<dbReference type="InterPro" id="IPR020846">
    <property type="entry name" value="MFS_dom"/>
</dbReference>
<feature type="transmembrane region" description="Helical" evidence="5">
    <location>
        <begin position="371"/>
        <end position="389"/>
    </location>
</feature>
<dbReference type="RefSeq" id="XP_065666151.1">
    <property type="nucleotide sequence ID" value="XM_065810079.1"/>
</dbReference>
<keyword evidence="7" id="KW-1185">Reference proteome</keyword>
<dbReference type="Pfam" id="PF07690">
    <property type="entry name" value="MFS_1"/>
    <property type="match status" value="1"/>
</dbReference>
<feature type="transmembrane region" description="Helical" evidence="5">
    <location>
        <begin position="20"/>
        <end position="40"/>
    </location>
</feature>
<feature type="domain" description="Major facilitator superfamily (MFS) profile" evidence="6">
    <location>
        <begin position="18"/>
        <end position="442"/>
    </location>
</feature>
<feature type="transmembrane region" description="Helical" evidence="5">
    <location>
        <begin position="415"/>
        <end position="437"/>
    </location>
</feature>
<proteinExistence type="predicted"/>
<keyword evidence="3 5" id="KW-1133">Transmembrane helix</keyword>
<evidence type="ECO:0000256" key="3">
    <source>
        <dbReference type="ARBA" id="ARBA00022989"/>
    </source>
</evidence>
<protein>
    <submittedName>
        <fullName evidence="8">Solute carrier family 49 member A3 isoform X1</fullName>
    </submittedName>
</protein>
<feature type="transmembrane region" description="Helical" evidence="5">
    <location>
        <begin position="331"/>
        <end position="351"/>
    </location>
</feature>
<evidence type="ECO:0000313" key="8">
    <source>
        <dbReference type="RefSeq" id="XP_065666151.1"/>
    </source>
</evidence>
<evidence type="ECO:0000256" key="4">
    <source>
        <dbReference type="ARBA" id="ARBA00023136"/>
    </source>
</evidence>
<dbReference type="PANTHER" id="PTHR10924">
    <property type="entry name" value="MAJOR FACILITATOR SUPERFAMILY PROTEIN-RELATED"/>
    <property type="match status" value="1"/>
</dbReference>
<feature type="transmembrane region" description="Helical" evidence="5">
    <location>
        <begin position="272"/>
        <end position="295"/>
    </location>
</feature>
<evidence type="ECO:0000259" key="6">
    <source>
        <dbReference type="PROSITE" id="PS50850"/>
    </source>
</evidence>
<feature type="transmembrane region" description="Helical" evidence="5">
    <location>
        <begin position="183"/>
        <end position="205"/>
    </location>
</feature>
<evidence type="ECO:0000256" key="1">
    <source>
        <dbReference type="ARBA" id="ARBA00004141"/>
    </source>
</evidence>
<reference evidence="8" key="1">
    <citation type="submission" date="2025-08" db="UniProtKB">
        <authorList>
            <consortium name="RefSeq"/>
        </authorList>
    </citation>
    <scope>IDENTIFICATION</scope>
</reference>
<dbReference type="PROSITE" id="PS50850">
    <property type="entry name" value="MFS"/>
    <property type="match status" value="1"/>
</dbReference>
<dbReference type="Gene3D" id="1.20.1250.20">
    <property type="entry name" value="MFS general substrate transporter like domains"/>
    <property type="match status" value="1"/>
</dbReference>
<accession>A0ABM4CW36</accession>
<feature type="transmembrane region" description="Helical" evidence="5">
    <location>
        <begin position="238"/>
        <end position="260"/>
    </location>
</feature>
<sequence>MEDAALLHHHKIYKLYKIRWFVLSTVVMFNLANAMVWITFAPVTNYVSTFFDITETTVNWFSLVFFIAFIPCCFASWWFMETYGFKRAIIIGSLVMCSGALLRVLGVFLFKKSNIRFIVTMIGQVLCATTQPLVLSMPTKVAALWFGDKERTIANTIASMSNPLGVLIANGVAVLLVKKSSDVPYLVSIFSVPAVIGLVMVVIGVRSSSPPTPPSASAEHEPESFFLGLKHVFRNKQFMLLCTTIGFGIGLFSTISTILQQMICPQGYSNDIAGICGVMIIVGGFIGSFISGVYIDRTRAYILVAKVMVLLFGLSTVAVMMVSAIPNQTALLVISFFLFGFFALGVLPVMLELGVECTYPVDEATSSGMQWMMGQIIGAFMMIGGLAFAPPLSLRQKLNSVCDIDHSSKLDPVDLTIPVLVMVSLGTIMVSLFVILFNTTYKRLDAENENA</sequence>
<keyword evidence="4 5" id="KW-0472">Membrane</keyword>
<name>A0ABM4CW36_HYDVU</name>
<feature type="transmembrane region" description="Helical" evidence="5">
    <location>
        <begin position="60"/>
        <end position="79"/>
    </location>
</feature>
<dbReference type="SUPFAM" id="SSF103473">
    <property type="entry name" value="MFS general substrate transporter"/>
    <property type="match status" value="1"/>
</dbReference>
<evidence type="ECO:0000256" key="5">
    <source>
        <dbReference type="SAM" id="Phobius"/>
    </source>
</evidence>
<comment type="subcellular location">
    <subcellularLocation>
        <location evidence="1">Membrane</location>
        <topology evidence="1">Multi-pass membrane protein</topology>
    </subcellularLocation>
</comment>